<evidence type="ECO:0000313" key="14">
    <source>
        <dbReference type="Proteomes" id="UP000813423"/>
    </source>
</evidence>
<dbReference type="PANTHER" id="PTHR11136">
    <property type="entry name" value="FOLYLPOLYGLUTAMATE SYNTHASE-RELATED"/>
    <property type="match status" value="1"/>
</dbReference>
<dbReference type="GO" id="GO:0006730">
    <property type="term" value="P:one-carbon metabolic process"/>
    <property type="evidence" value="ECO:0007669"/>
    <property type="project" value="UniProtKB-KW"/>
</dbReference>
<comment type="caution">
    <text evidence="13">The sequence shown here is derived from an EMBL/GenBank/DDBJ whole genome shotgun (WGS) entry which is preliminary data.</text>
</comment>
<evidence type="ECO:0000256" key="10">
    <source>
        <dbReference type="ARBA" id="ARBA00030592"/>
    </source>
</evidence>
<comment type="pathway">
    <text evidence="1">Cofactor biosynthesis; tetrahydrofolylpolyglutamate biosynthesis.</text>
</comment>
<evidence type="ECO:0000256" key="12">
    <source>
        <dbReference type="ARBA" id="ARBA00047493"/>
    </source>
</evidence>
<organism evidence="13 14">
    <name type="scientific">Aspergillus fumigatus</name>
    <name type="common">Neosartorya fumigata</name>
    <dbReference type="NCBI Taxonomy" id="746128"/>
    <lineage>
        <taxon>Eukaryota</taxon>
        <taxon>Fungi</taxon>
        <taxon>Dikarya</taxon>
        <taxon>Ascomycota</taxon>
        <taxon>Pezizomycotina</taxon>
        <taxon>Eurotiomycetes</taxon>
        <taxon>Eurotiomycetidae</taxon>
        <taxon>Eurotiales</taxon>
        <taxon>Aspergillaceae</taxon>
        <taxon>Aspergillus</taxon>
        <taxon>Aspergillus subgen. Fumigati</taxon>
    </lineage>
</organism>
<comment type="similarity">
    <text evidence="2">Belongs to the folylpolyglutamate synthase family.</text>
</comment>
<keyword evidence="9" id="KW-0460">Magnesium</keyword>
<gene>
    <name evidence="13" type="ORF">KXV57_005675</name>
</gene>
<dbReference type="GO" id="GO:0005524">
    <property type="term" value="F:ATP binding"/>
    <property type="evidence" value="ECO:0007669"/>
    <property type="project" value="UniProtKB-KW"/>
</dbReference>
<evidence type="ECO:0000256" key="5">
    <source>
        <dbReference type="ARBA" id="ARBA00022598"/>
    </source>
</evidence>
<accession>A0A8H4IFS3</accession>
<dbReference type="Proteomes" id="UP000813423">
    <property type="component" value="Unassembled WGS sequence"/>
</dbReference>
<evidence type="ECO:0000256" key="9">
    <source>
        <dbReference type="ARBA" id="ARBA00022842"/>
    </source>
</evidence>
<dbReference type="InterPro" id="IPR036615">
    <property type="entry name" value="Mur_ligase_C_dom_sf"/>
</dbReference>
<keyword evidence="5" id="KW-0436">Ligase</keyword>
<dbReference type="SUPFAM" id="SSF53244">
    <property type="entry name" value="MurD-like peptide ligases, peptide-binding domain"/>
    <property type="match status" value="1"/>
</dbReference>
<dbReference type="GO" id="GO:0004326">
    <property type="term" value="F:tetrahydrofolylpolyglutamate synthase activity"/>
    <property type="evidence" value="ECO:0007669"/>
    <property type="project" value="UniProtKB-EC"/>
</dbReference>
<evidence type="ECO:0000256" key="4">
    <source>
        <dbReference type="ARBA" id="ARBA00022563"/>
    </source>
</evidence>
<keyword evidence="7" id="KW-0547">Nucleotide-binding</keyword>
<keyword evidence="8" id="KW-0067">ATP-binding</keyword>
<sequence>MLTMSSSDWSPGRLPPIHWQEATLKLLLAADVNLLDPLRLAVNNLGPDSEVTQLMIPRGANTNGLYYSTDWIGPKPGGSPGLDCLPIGAASEAKYQRFTERFLPEEQLLLKDIVYQIMRSYLNIPLGSLEDTCSGLLFFTALAGNLARVEDLVKVAHAASIQDTTITKGNSLKGLPSVVGMKEWLQLLGHSDNAVNSLNVIHVSGTKGKGSTCAFTRAILRAHGMRTGFPKRIGLYTSPHLQCIRERIQLDDHPVPEDLFTKYFFEVWDCVMPEDIQQDSGVARQPRYLQFLALLAFHTFIREGVQAAIFEVHHGGEYDATNVIQSPVATGITSLGVDHVAQLGPTIEAIAWHKAGIFKPGAPAFSVNQKPGPADVMRKRALDKGTTLTFVSTNECLPTDGTVLSVPVQRLNCSLALELSRAFVHAKAPGHTISDEDICHGVESFSLTGRFEIINEGQVQWFVDGAHNVLSLGEAAEWFARNASNEQKYRSLIFSHLSEARDGVTLVRSLAHALFKNKVKPDHVIFTTYQEREDDSIDRVTEVSEARIHDLCALYCSVWKELDPQATVTSAPTIEEAVRLARTMRAHEDGMQALVTGSLYMVGGALRFLRPSPH</sequence>
<dbReference type="Gene3D" id="3.40.1190.10">
    <property type="entry name" value="Mur-like, catalytic domain"/>
    <property type="match status" value="1"/>
</dbReference>
<evidence type="ECO:0000256" key="7">
    <source>
        <dbReference type="ARBA" id="ARBA00022741"/>
    </source>
</evidence>
<evidence type="ECO:0000313" key="13">
    <source>
        <dbReference type="EMBL" id="KAH1905803.1"/>
    </source>
</evidence>
<dbReference type="FunFam" id="3.40.1190.10:FF:000022">
    <property type="entry name" value="Folylpolyglutamate synthase"/>
    <property type="match status" value="1"/>
</dbReference>
<reference evidence="13" key="1">
    <citation type="submission" date="2021-08" db="EMBL/GenBank/DDBJ databases">
        <title>Global Aspergillus fumigatus from environmental and clinical sources.</title>
        <authorList>
            <person name="Barber A."/>
            <person name="Sae-Ong T."/>
        </authorList>
    </citation>
    <scope>NUCLEOTIDE SEQUENCE</scope>
    <source>
        <strain evidence="13">NRZ-2016-071</strain>
    </source>
</reference>
<dbReference type="EMBL" id="JAIBSC010000039">
    <property type="protein sequence ID" value="KAH1905803.1"/>
    <property type="molecule type" value="Genomic_DNA"/>
</dbReference>
<dbReference type="InterPro" id="IPR036565">
    <property type="entry name" value="Mur-like_cat_sf"/>
</dbReference>
<evidence type="ECO:0000256" key="2">
    <source>
        <dbReference type="ARBA" id="ARBA00008276"/>
    </source>
</evidence>
<dbReference type="GO" id="GO:0005829">
    <property type="term" value="C:cytosol"/>
    <property type="evidence" value="ECO:0007669"/>
    <property type="project" value="TreeGrafter"/>
</dbReference>
<protein>
    <recommendedName>
        <fullName evidence="3">tetrahydrofolate synthase</fullName>
        <ecNumber evidence="3">6.3.2.17</ecNumber>
    </recommendedName>
    <alternativeName>
        <fullName evidence="11">Folylpoly-gamma-glutamate synthetase</fullName>
    </alternativeName>
    <alternativeName>
        <fullName evidence="10">Tetrahydrofolylpolyglutamate synthase</fullName>
    </alternativeName>
</protein>
<dbReference type="GO" id="GO:0005739">
    <property type="term" value="C:mitochondrion"/>
    <property type="evidence" value="ECO:0007669"/>
    <property type="project" value="TreeGrafter"/>
</dbReference>
<dbReference type="NCBIfam" id="TIGR01499">
    <property type="entry name" value="folC"/>
    <property type="match status" value="1"/>
</dbReference>
<proteinExistence type="inferred from homology"/>
<comment type="catalytic activity">
    <reaction evidence="12">
        <text>(6S)-5,6,7,8-tetrahydrofolyl-(gamma-L-Glu)(n) + L-glutamate + ATP = (6S)-5,6,7,8-tetrahydrofolyl-(gamma-L-Glu)(n+1) + ADP + phosphate + H(+)</text>
        <dbReference type="Rhea" id="RHEA:10580"/>
        <dbReference type="Rhea" id="RHEA-COMP:14738"/>
        <dbReference type="Rhea" id="RHEA-COMP:14740"/>
        <dbReference type="ChEBI" id="CHEBI:15378"/>
        <dbReference type="ChEBI" id="CHEBI:29985"/>
        <dbReference type="ChEBI" id="CHEBI:30616"/>
        <dbReference type="ChEBI" id="CHEBI:43474"/>
        <dbReference type="ChEBI" id="CHEBI:141005"/>
        <dbReference type="ChEBI" id="CHEBI:456216"/>
        <dbReference type="EC" id="6.3.2.17"/>
    </reaction>
</comment>
<dbReference type="AlphaFoldDB" id="A0A8H4IFS3"/>
<evidence type="ECO:0000256" key="1">
    <source>
        <dbReference type="ARBA" id="ARBA00005150"/>
    </source>
</evidence>
<dbReference type="SUPFAM" id="SSF53623">
    <property type="entry name" value="MurD-like peptide ligases, catalytic domain"/>
    <property type="match status" value="1"/>
</dbReference>
<dbReference type="GO" id="GO:0046872">
    <property type="term" value="F:metal ion binding"/>
    <property type="evidence" value="ECO:0007669"/>
    <property type="project" value="UniProtKB-KW"/>
</dbReference>
<dbReference type="Gene3D" id="3.90.190.20">
    <property type="entry name" value="Mur ligase, C-terminal domain"/>
    <property type="match status" value="1"/>
</dbReference>
<keyword evidence="6" id="KW-0479">Metal-binding</keyword>
<name>A0A8H4IFS3_ASPFM</name>
<evidence type="ECO:0000256" key="8">
    <source>
        <dbReference type="ARBA" id="ARBA00022840"/>
    </source>
</evidence>
<keyword evidence="4" id="KW-0554">One-carbon metabolism</keyword>
<dbReference type="EC" id="6.3.2.17" evidence="3"/>
<dbReference type="InterPro" id="IPR001645">
    <property type="entry name" value="Folylpolyglutamate_synth"/>
</dbReference>
<evidence type="ECO:0000256" key="11">
    <source>
        <dbReference type="ARBA" id="ARBA00030876"/>
    </source>
</evidence>
<evidence type="ECO:0000256" key="3">
    <source>
        <dbReference type="ARBA" id="ARBA00013025"/>
    </source>
</evidence>
<evidence type="ECO:0000256" key="6">
    <source>
        <dbReference type="ARBA" id="ARBA00022723"/>
    </source>
</evidence>
<dbReference type="PANTHER" id="PTHR11136:SF5">
    <property type="entry name" value="FOLYLPOLYGLUTAMATE SYNTHASE, MITOCHONDRIAL"/>
    <property type="match status" value="1"/>
</dbReference>